<proteinExistence type="predicted"/>
<dbReference type="EMBL" id="RQTK01000061">
    <property type="protein sequence ID" value="RUS89258.1"/>
    <property type="molecule type" value="Genomic_DNA"/>
</dbReference>
<feature type="non-terminal residue" evidence="4">
    <location>
        <position position="957"/>
    </location>
</feature>
<dbReference type="PANTHER" id="PTHR40380:SF1">
    <property type="match status" value="1"/>
</dbReference>
<dbReference type="AlphaFoldDB" id="A0A433U6E1"/>
<dbReference type="InterPro" id="IPR007110">
    <property type="entry name" value="Ig-like_dom"/>
</dbReference>
<evidence type="ECO:0008006" key="6">
    <source>
        <dbReference type="Google" id="ProtNLM"/>
    </source>
</evidence>
<accession>A0A433U6E1</accession>
<feature type="region of interest" description="Disordered" evidence="1">
    <location>
        <begin position="1"/>
        <end position="20"/>
    </location>
</feature>
<evidence type="ECO:0000256" key="1">
    <source>
        <dbReference type="SAM" id="MobiDB-lite"/>
    </source>
</evidence>
<dbReference type="InterPro" id="IPR036179">
    <property type="entry name" value="Ig-like_dom_sf"/>
</dbReference>
<dbReference type="InterPro" id="IPR003961">
    <property type="entry name" value="FN3_dom"/>
</dbReference>
<name>A0A433U6E1_ELYCH</name>
<comment type="caution">
    <text evidence="4">The sequence shown here is derived from an EMBL/GenBank/DDBJ whole genome shotgun (WGS) entry which is preliminary data.</text>
</comment>
<evidence type="ECO:0000259" key="3">
    <source>
        <dbReference type="PROSITE" id="PS50853"/>
    </source>
</evidence>
<sequence length="957" mass="101502">MVSEPSSFSQTEDKSTWSADFSNLTPNEKYYMSVKPSMTDGSELRVSAISLVLKEVAPPAPEQLSVSAVALSCSSALVTYRSVSGEAPTDVRLSQANSASPGWEDIAGSVYTMKQYAILTDLQPDTTYFVRVQARLGMKSVEAVTHVTTQSLEPVRDLAVTVMSNDSSSLQVDWQTQNSTMMTGSPSEALVYKVTVEQRQPDDSFRQLVCSEDDIVPGDRQSVVVPIVDLTGDNQYRVSVTPFSLTGQGLVSEVVLTPEKSAMPGNATTNVTDSPTGSPTVDTTGVSSNLSTSSGYSSDTTFPDPVPTNSTVAVDVTNSTLEFTSQFPDEITVVSGSDLDLSCSASGEPAPQVYFYKNGQLVAQSQPGDESVDFREENITSSFTIQCVANNFVRIVIKEIQVLIQEPENISVDAFVVPVNGTEVLLRWMVTKGDIQSISFFVVTVFDDQGALTGTALVGKDDRSLGLGPFTPNKTYKAVLRTLGSDAQPLDEDSVEFSPLKPQEESDAGLNLDVTEIRENEARLDIAVRGPSTVETFTVGVYEEDPQGSRQQIQFENVEAKKPFMRIENLQPESTYRVVVLAFGSPFIFIMEEKLFNTSAPGVSGPPVLSNATSALLASKEKPQDSPPEPPTCPPPVIMLSTCDSADSGGGLALDPGFAPAVSDTVNVQNSTATPTMEVQTVTSEEQTVDVQYSTATVDVQDSTATADVQDSTVTVNIQDSTATVDVQDSTVTADVQDSTVTVNIQDSTATVDVQDSTVTVDVQDSTATVDVQYSTATVDVQDSTATVDVQDSTATVDIQDSTVTVDIQDSTATVDVQDSTATVDVQDSTATVDVQDSTAIVDVQDSTVTADVQDSTVTVDVQDSTVTVDVQDSTATADVQDSTATVDVQDSTATVDVQDSTVTADVQDSTATVDVQDSTVTADAQDSTATVDVQDSTVTVDVQDSTATVDVQDSTA</sequence>
<dbReference type="SUPFAM" id="SSF49265">
    <property type="entry name" value="Fibronectin type III"/>
    <property type="match status" value="2"/>
</dbReference>
<feature type="compositionally biased region" description="Polar residues" evidence="1">
    <location>
        <begin position="266"/>
        <end position="282"/>
    </location>
</feature>
<dbReference type="Pfam" id="PF13927">
    <property type="entry name" value="Ig_3"/>
    <property type="match status" value="1"/>
</dbReference>
<feature type="domain" description="Fibronectin type-III" evidence="3">
    <location>
        <begin position="60"/>
        <end position="154"/>
    </location>
</feature>
<dbReference type="InterPro" id="IPR013783">
    <property type="entry name" value="Ig-like_fold"/>
</dbReference>
<evidence type="ECO:0000259" key="2">
    <source>
        <dbReference type="PROSITE" id="PS50835"/>
    </source>
</evidence>
<dbReference type="SMART" id="SM00060">
    <property type="entry name" value="FN3"/>
    <property type="match status" value="3"/>
</dbReference>
<feature type="region of interest" description="Disordered" evidence="1">
    <location>
        <begin position="261"/>
        <end position="304"/>
    </location>
</feature>
<dbReference type="Gene3D" id="2.160.20.20">
    <property type="match status" value="1"/>
</dbReference>
<evidence type="ECO:0000313" key="4">
    <source>
        <dbReference type="EMBL" id="RUS89258.1"/>
    </source>
</evidence>
<gene>
    <name evidence="4" type="ORF">EGW08_003001</name>
</gene>
<dbReference type="PROSITE" id="PS50853">
    <property type="entry name" value="FN3"/>
    <property type="match status" value="1"/>
</dbReference>
<dbReference type="SUPFAM" id="SSF48726">
    <property type="entry name" value="Immunoglobulin"/>
    <property type="match status" value="1"/>
</dbReference>
<dbReference type="OrthoDB" id="40902at2759"/>
<dbReference type="Proteomes" id="UP000271974">
    <property type="component" value="Unassembled WGS sequence"/>
</dbReference>
<keyword evidence="5" id="KW-1185">Reference proteome</keyword>
<reference evidence="4 5" key="1">
    <citation type="submission" date="2019-01" db="EMBL/GenBank/DDBJ databases">
        <title>A draft genome assembly of the solar-powered sea slug Elysia chlorotica.</title>
        <authorList>
            <person name="Cai H."/>
            <person name="Li Q."/>
            <person name="Fang X."/>
            <person name="Li J."/>
            <person name="Curtis N.E."/>
            <person name="Altenburger A."/>
            <person name="Shibata T."/>
            <person name="Feng M."/>
            <person name="Maeda T."/>
            <person name="Schwartz J.A."/>
            <person name="Shigenobu S."/>
            <person name="Lundholm N."/>
            <person name="Nishiyama T."/>
            <person name="Yang H."/>
            <person name="Hasebe M."/>
            <person name="Li S."/>
            <person name="Pierce S.K."/>
            <person name="Wang J."/>
        </authorList>
    </citation>
    <scope>NUCLEOTIDE SEQUENCE [LARGE SCALE GENOMIC DNA]</scope>
    <source>
        <strain evidence="4">EC2010</strain>
        <tissue evidence="4">Whole organism of an adult</tissue>
    </source>
</reference>
<feature type="domain" description="Ig-like" evidence="2">
    <location>
        <begin position="307"/>
        <end position="411"/>
    </location>
</feature>
<organism evidence="4 5">
    <name type="scientific">Elysia chlorotica</name>
    <name type="common">Eastern emerald elysia</name>
    <name type="synonym">Sea slug</name>
    <dbReference type="NCBI Taxonomy" id="188477"/>
    <lineage>
        <taxon>Eukaryota</taxon>
        <taxon>Metazoa</taxon>
        <taxon>Spiralia</taxon>
        <taxon>Lophotrochozoa</taxon>
        <taxon>Mollusca</taxon>
        <taxon>Gastropoda</taxon>
        <taxon>Heterobranchia</taxon>
        <taxon>Euthyneura</taxon>
        <taxon>Panpulmonata</taxon>
        <taxon>Sacoglossa</taxon>
        <taxon>Placobranchoidea</taxon>
        <taxon>Plakobranchidae</taxon>
        <taxon>Elysia</taxon>
    </lineage>
</organism>
<dbReference type="CDD" id="cd00063">
    <property type="entry name" value="FN3"/>
    <property type="match status" value="1"/>
</dbReference>
<dbReference type="InterPro" id="IPR036116">
    <property type="entry name" value="FN3_sf"/>
</dbReference>
<feature type="compositionally biased region" description="Low complexity" evidence="1">
    <location>
        <begin position="283"/>
        <end position="301"/>
    </location>
</feature>
<dbReference type="PROSITE" id="PS50835">
    <property type="entry name" value="IG_LIKE"/>
    <property type="match status" value="1"/>
</dbReference>
<dbReference type="InterPro" id="IPR012332">
    <property type="entry name" value="Autotransporter_pectin_lyase_C"/>
</dbReference>
<evidence type="ECO:0000313" key="5">
    <source>
        <dbReference type="Proteomes" id="UP000271974"/>
    </source>
</evidence>
<dbReference type="Gene3D" id="2.60.40.10">
    <property type="entry name" value="Immunoglobulins"/>
    <property type="match status" value="3"/>
</dbReference>
<dbReference type="PANTHER" id="PTHR40380">
    <property type="entry name" value="FIBRONECTIN TYPE-III DOMAIN-CONTAINING PROTEIN-RELATED"/>
    <property type="match status" value="1"/>
</dbReference>
<protein>
    <recommendedName>
        <fullName evidence="6">Fibronectin type-III domain-containing protein</fullName>
    </recommendedName>
</protein>